<sequence length="160" mass="17957">MYPYYFYRVNNWGQVLTLLQQSLYAEQMVCSYTSELYHIPETQNLTGLNDMHRQLIPASYHRVTATGSAQRLVNGEQQQTIINTLSACINNAAQRDEAVDKGLQVMEENINAEYKGAVQTAMQWQEYAKAYLSQAKEAVQNMGMAVPDGSGQENGGASYE</sequence>
<dbReference type="Proteomes" id="UP000198584">
    <property type="component" value="Unassembled WGS sequence"/>
</dbReference>
<evidence type="ECO:0000313" key="1">
    <source>
        <dbReference type="EMBL" id="SDZ83092.1"/>
    </source>
</evidence>
<gene>
    <name evidence="1" type="ORF">SAMN05421743_101350</name>
</gene>
<organism evidence="1 2">
    <name type="scientific">Thalassobacillus cyri</name>
    <dbReference type="NCBI Taxonomy" id="571932"/>
    <lineage>
        <taxon>Bacteria</taxon>
        <taxon>Bacillati</taxon>
        <taxon>Bacillota</taxon>
        <taxon>Bacilli</taxon>
        <taxon>Bacillales</taxon>
        <taxon>Bacillaceae</taxon>
        <taxon>Thalassobacillus</taxon>
    </lineage>
</organism>
<keyword evidence="2" id="KW-1185">Reference proteome</keyword>
<evidence type="ECO:0000313" key="2">
    <source>
        <dbReference type="Proteomes" id="UP000198584"/>
    </source>
</evidence>
<dbReference type="RefSeq" id="WP_093041604.1">
    <property type="nucleotide sequence ID" value="NZ_FNQR01000001.1"/>
</dbReference>
<dbReference type="STRING" id="571932.SAMN05421743_101350"/>
<name>A0A1H3W9T1_9BACI</name>
<proteinExistence type="predicted"/>
<reference evidence="2" key="1">
    <citation type="submission" date="2016-10" db="EMBL/GenBank/DDBJ databases">
        <authorList>
            <person name="Varghese N."/>
            <person name="Submissions S."/>
        </authorList>
    </citation>
    <scope>NUCLEOTIDE SEQUENCE [LARGE SCALE GENOMIC DNA]</scope>
    <source>
        <strain evidence="2">CCM7597</strain>
    </source>
</reference>
<accession>A0A1H3W9T1</accession>
<dbReference type="AlphaFoldDB" id="A0A1H3W9T1"/>
<dbReference type="OrthoDB" id="2925451at2"/>
<dbReference type="EMBL" id="FNQR01000001">
    <property type="protein sequence ID" value="SDZ83092.1"/>
    <property type="molecule type" value="Genomic_DNA"/>
</dbReference>
<protein>
    <submittedName>
        <fullName evidence="1">Uncharacterized protein</fullName>
    </submittedName>
</protein>